<dbReference type="PANTHER" id="PTHR30250:SF10">
    <property type="entry name" value="LIPOPOLYSACCHARIDE BIOSYNTHESIS PROTEIN WZXC"/>
    <property type="match status" value="1"/>
</dbReference>
<feature type="transmembrane region" description="Helical" evidence="7">
    <location>
        <begin position="460"/>
        <end position="480"/>
    </location>
</feature>
<feature type="transmembrane region" description="Helical" evidence="7">
    <location>
        <begin position="130"/>
        <end position="151"/>
    </location>
</feature>
<keyword evidence="3" id="KW-1003">Cell membrane</keyword>
<gene>
    <name evidence="8" type="primary">wzxC_2</name>
    <name evidence="8" type="ORF">NCTC10684_05090</name>
</gene>
<dbReference type="GO" id="GO:0005886">
    <property type="term" value="C:plasma membrane"/>
    <property type="evidence" value="ECO:0007669"/>
    <property type="project" value="UniProtKB-SubCell"/>
</dbReference>
<name>A0A381ILE0_AMIAI</name>
<sequence length="502" mass="54102">MDEKHPQCSAKTPDEIGRLDRALISGVAWTGGSRWLAQIYTWPATVVIARVLGPEAYGFMAVSTIFTRFLSVIAEAGLGYAIIMSPDVSRSTIRQLNTVAVLLGCAAVVMAMALSPYVAAFFGEEAVRTVILALSVIFVIEALAIVPVAVLRREFRYKELAISEFSRSISDTTITLCLAVAGFGYWALVCGYLGGAMISLFITAYFGRQGYELPRAAQVRPFMVFGLNFVSQGISSLICSSADIAVAGRLLGASTTGQYVFALTLAATPLEKITSLVTRVTPGLFLEVRQDPDSLKRYLTSITRHLALAAFPLLFGLAAIANEFFHIVMGPSWAGAVWPMRLLCAHVAIASVFALLPQILQACGRPGIPTRQAWIAAVVLPLLFIIFGSAWGAVGIAAGWLVGALVINAPLLVATLRVAHTSLLEYVSSMWPAASASALMIVTVQLTRSVIASFDIWPPLQLLAMIAVGAATYILVLLVFHRQVVNQMTGYWRGKRLELEQK</sequence>
<evidence type="ECO:0000313" key="9">
    <source>
        <dbReference type="Proteomes" id="UP000254701"/>
    </source>
</evidence>
<comment type="similarity">
    <text evidence="2">Belongs to the polysaccharide synthase family.</text>
</comment>
<evidence type="ECO:0000256" key="7">
    <source>
        <dbReference type="SAM" id="Phobius"/>
    </source>
</evidence>
<dbReference type="CDD" id="cd13127">
    <property type="entry name" value="MATE_tuaB_like"/>
    <property type="match status" value="1"/>
</dbReference>
<feature type="transmembrane region" description="Helical" evidence="7">
    <location>
        <begin position="431"/>
        <end position="454"/>
    </location>
</feature>
<dbReference type="PANTHER" id="PTHR30250">
    <property type="entry name" value="PST FAMILY PREDICTED COLANIC ACID TRANSPORTER"/>
    <property type="match status" value="1"/>
</dbReference>
<keyword evidence="6 7" id="KW-0472">Membrane</keyword>
<accession>A0A381ILE0</accession>
<evidence type="ECO:0000256" key="1">
    <source>
        <dbReference type="ARBA" id="ARBA00004651"/>
    </source>
</evidence>
<organism evidence="8 9">
    <name type="scientific">Aminobacter aminovorans</name>
    <name type="common">Chelatobacter heintzii</name>
    <dbReference type="NCBI Taxonomy" id="83263"/>
    <lineage>
        <taxon>Bacteria</taxon>
        <taxon>Pseudomonadati</taxon>
        <taxon>Pseudomonadota</taxon>
        <taxon>Alphaproteobacteria</taxon>
        <taxon>Hyphomicrobiales</taxon>
        <taxon>Phyllobacteriaceae</taxon>
        <taxon>Aminobacter</taxon>
    </lineage>
</organism>
<evidence type="ECO:0000256" key="2">
    <source>
        <dbReference type="ARBA" id="ARBA00007430"/>
    </source>
</evidence>
<dbReference type="RefSeq" id="WP_115734108.1">
    <property type="nucleotide sequence ID" value="NZ_BAAAVY010000009.1"/>
</dbReference>
<comment type="subcellular location">
    <subcellularLocation>
        <location evidence="1">Cell membrane</location>
        <topology evidence="1">Multi-pass membrane protein</topology>
    </subcellularLocation>
</comment>
<feature type="transmembrane region" description="Helical" evidence="7">
    <location>
        <begin position="65"/>
        <end position="84"/>
    </location>
</feature>
<dbReference type="InterPro" id="IPR050833">
    <property type="entry name" value="Poly_Biosynth_Transport"/>
</dbReference>
<feature type="transmembrane region" description="Helical" evidence="7">
    <location>
        <begin position="372"/>
        <end position="391"/>
    </location>
</feature>
<evidence type="ECO:0000256" key="4">
    <source>
        <dbReference type="ARBA" id="ARBA00022692"/>
    </source>
</evidence>
<feature type="transmembrane region" description="Helical" evidence="7">
    <location>
        <begin position="96"/>
        <end position="118"/>
    </location>
</feature>
<evidence type="ECO:0000256" key="6">
    <source>
        <dbReference type="ARBA" id="ARBA00023136"/>
    </source>
</evidence>
<proteinExistence type="inferred from homology"/>
<dbReference type="Pfam" id="PF13440">
    <property type="entry name" value="Polysacc_synt_3"/>
    <property type="match status" value="1"/>
</dbReference>
<keyword evidence="4 7" id="KW-0812">Transmembrane</keyword>
<evidence type="ECO:0000313" key="8">
    <source>
        <dbReference type="EMBL" id="SUY28318.1"/>
    </source>
</evidence>
<feature type="transmembrane region" description="Helical" evidence="7">
    <location>
        <begin position="172"/>
        <end position="202"/>
    </location>
</feature>
<feature type="transmembrane region" description="Helical" evidence="7">
    <location>
        <begin position="306"/>
        <end position="328"/>
    </location>
</feature>
<dbReference type="Proteomes" id="UP000254701">
    <property type="component" value="Unassembled WGS sequence"/>
</dbReference>
<dbReference type="AlphaFoldDB" id="A0A381ILE0"/>
<keyword evidence="5 7" id="KW-1133">Transmembrane helix</keyword>
<dbReference type="OrthoDB" id="7605542at2"/>
<reference evidence="8 9" key="1">
    <citation type="submission" date="2018-06" db="EMBL/GenBank/DDBJ databases">
        <authorList>
            <consortium name="Pathogen Informatics"/>
            <person name="Doyle S."/>
        </authorList>
    </citation>
    <scope>NUCLEOTIDE SEQUENCE [LARGE SCALE GENOMIC DNA]</scope>
    <source>
        <strain evidence="8 9">NCTC10684</strain>
    </source>
</reference>
<evidence type="ECO:0000256" key="3">
    <source>
        <dbReference type="ARBA" id="ARBA00022475"/>
    </source>
</evidence>
<protein>
    <submittedName>
        <fullName evidence="8">Lipopolysaccharide biosynthesis protein wzxC</fullName>
    </submittedName>
</protein>
<feature type="transmembrane region" description="Helical" evidence="7">
    <location>
        <begin position="397"/>
        <end position="419"/>
    </location>
</feature>
<dbReference type="EMBL" id="UFSM01000002">
    <property type="protein sequence ID" value="SUY28318.1"/>
    <property type="molecule type" value="Genomic_DNA"/>
</dbReference>
<feature type="transmembrane region" description="Helical" evidence="7">
    <location>
        <begin position="340"/>
        <end position="360"/>
    </location>
</feature>
<evidence type="ECO:0000256" key="5">
    <source>
        <dbReference type="ARBA" id="ARBA00022989"/>
    </source>
</evidence>